<evidence type="ECO:0008006" key="4">
    <source>
        <dbReference type="Google" id="ProtNLM"/>
    </source>
</evidence>
<dbReference type="InterPro" id="IPR047111">
    <property type="entry name" value="YbaP-like"/>
</dbReference>
<protein>
    <recommendedName>
        <fullName evidence="4">Polysaccharide biosynthesis protein GumN</fullName>
    </recommendedName>
</protein>
<accession>A0A0C1FSA7</accession>
<dbReference type="EMBL" id="JSYN01000009">
    <property type="protein sequence ID" value="KIA94613.1"/>
    <property type="molecule type" value="Genomic_DNA"/>
</dbReference>
<reference evidence="2 3" key="1">
    <citation type="submission" date="2014-10" db="EMBL/GenBank/DDBJ databases">
        <title>Pedobacter Kyungheensis.</title>
        <authorList>
            <person name="Anderson B.M."/>
            <person name="Newman J.D."/>
        </authorList>
    </citation>
    <scope>NUCLEOTIDE SEQUENCE [LARGE SCALE GENOMIC DNA]</scope>
    <source>
        <strain evidence="2 3">KACC 16221</strain>
    </source>
</reference>
<dbReference type="PANTHER" id="PTHR40590">
    <property type="entry name" value="CYTOPLASMIC PROTEIN-RELATED"/>
    <property type="match status" value="1"/>
</dbReference>
<evidence type="ECO:0000313" key="2">
    <source>
        <dbReference type="EMBL" id="KIA94613.1"/>
    </source>
</evidence>
<dbReference type="OrthoDB" id="9798714at2"/>
<dbReference type="AlphaFoldDB" id="A0A0C1FSA7"/>
<organism evidence="2 3">
    <name type="scientific">Pedobacter kyungheensis</name>
    <dbReference type="NCBI Taxonomy" id="1069985"/>
    <lineage>
        <taxon>Bacteria</taxon>
        <taxon>Pseudomonadati</taxon>
        <taxon>Bacteroidota</taxon>
        <taxon>Sphingobacteriia</taxon>
        <taxon>Sphingobacteriales</taxon>
        <taxon>Sphingobacteriaceae</taxon>
        <taxon>Pedobacter</taxon>
    </lineage>
</organism>
<name>A0A0C1FSA7_9SPHI</name>
<dbReference type="InterPro" id="IPR002816">
    <property type="entry name" value="TraB/PrgY/GumN_fam"/>
</dbReference>
<dbReference type="Pfam" id="PF01963">
    <property type="entry name" value="TraB_PrgY_gumN"/>
    <property type="match status" value="1"/>
</dbReference>
<evidence type="ECO:0000313" key="3">
    <source>
        <dbReference type="Proteomes" id="UP000031246"/>
    </source>
</evidence>
<keyword evidence="3" id="KW-1185">Reference proteome</keyword>
<comment type="caution">
    <text evidence="2">The sequence shown here is derived from an EMBL/GenBank/DDBJ whole genome shotgun (WGS) entry which is preliminary data.</text>
</comment>
<evidence type="ECO:0000256" key="1">
    <source>
        <dbReference type="SAM" id="SignalP"/>
    </source>
</evidence>
<dbReference type="PANTHER" id="PTHR40590:SF1">
    <property type="entry name" value="CYTOPLASMIC PROTEIN"/>
    <property type="match status" value="1"/>
</dbReference>
<dbReference type="RefSeq" id="WP_039474866.1">
    <property type="nucleotide sequence ID" value="NZ_JSYN01000009.1"/>
</dbReference>
<gene>
    <name evidence="2" type="ORF">OC25_09480</name>
</gene>
<sequence>MKNFKLLLIAILGFGLSLNAQTKKATNTLLWEISGKGIQKPSYLFGTHHFTSRKFADTMRVLQQKLKSVDGVVGEIVMDSTVQMRMAPFLTMKNNTLDSLFTPAEYKEIDDYIKAKNPKVNLKQLNRFKPAMVGVLLMLLDNPEIKDMTDGIDDSFQQYAKSNAKSIHGLETAEYQGALLFDGDLEKQKKALLKSVRESDKNKLKIKELTAYYLAQDIDKLTDFFKTQDEETKEFMTEMLKNRNQRWLDQLPALMEKESLFIAVGAGHLVGDEGLIKGLQAKGYTLKPISTN</sequence>
<proteinExistence type="predicted"/>
<keyword evidence="1" id="KW-0732">Signal</keyword>
<feature type="chain" id="PRO_5002150163" description="Polysaccharide biosynthesis protein GumN" evidence="1">
    <location>
        <begin position="21"/>
        <end position="292"/>
    </location>
</feature>
<dbReference type="Proteomes" id="UP000031246">
    <property type="component" value="Unassembled WGS sequence"/>
</dbReference>
<feature type="signal peptide" evidence="1">
    <location>
        <begin position="1"/>
        <end position="20"/>
    </location>
</feature>
<dbReference type="CDD" id="cd14789">
    <property type="entry name" value="Tiki"/>
    <property type="match status" value="1"/>
</dbReference>